<evidence type="ECO:0000256" key="2">
    <source>
        <dbReference type="ARBA" id="ARBA00022898"/>
    </source>
</evidence>
<feature type="active site" description="Proton acceptor; specific for L-alanine" evidence="4">
    <location>
        <position position="262"/>
    </location>
</feature>
<dbReference type="InterPro" id="IPR029066">
    <property type="entry name" value="PLP-binding_barrel"/>
</dbReference>
<gene>
    <name evidence="6" type="ORF">MasN3_12510</name>
</gene>
<name>A0ABM8C3L8_9BURK</name>
<feature type="binding site" evidence="4">
    <location>
        <position position="140"/>
    </location>
    <ligand>
        <name>substrate</name>
    </ligand>
</feature>
<sequence>MVDSVDASRAGARLTVDLGAIRDNYRLLASKTKGACAAVMKADAYGLGMEQVAPALALEGCKTFFTAHLEEGIRLRQLVPEDCAIYVLHGPPPGTARDCFQYDLRPVLNDPGQIQEWRALARTLDRELPAAIQLDTGMSRMGLAPEDLLALSKERDWLAGVRPTLVMSHLACADEPLHPVNEAQRRRFEELRALFPGVPASLANSSGVFLGSSYHYDLLRPGAALYGINPQPGTPNPLRQAVSLHARVVQVRSVCDGAVVGYGAHHACTGEQRIATIAVGYADGWLRSLSGRGFAFVDGVKVPIAGRVSMDSITLDVTGIAPERVVPGSEVELMGSHQSVDEVAALAGTIGYEVLTRLGSRFHRRYV</sequence>
<dbReference type="PRINTS" id="PR00992">
    <property type="entry name" value="ALARACEMASE"/>
</dbReference>
<feature type="modified residue" description="N6-(pyridoxal phosphate)lysine" evidence="4">
    <location>
        <position position="41"/>
    </location>
</feature>
<dbReference type="InterPro" id="IPR011079">
    <property type="entry name" value="Ala_racemase_C"/>
</dbReference>
<comment type="catalytic activity">
    <reaction evidence="4">
        <text>L-alanine = D-alanine</text>
        <dbReference type="Rhea" id="RHEA:20249"/>
        <dbReference type="ChEBI" id="CHEBI:57416"/>
        <dbReference type="ChEBI" id="CHEBI:57972"/>
        <dbReference type="EC" id="5.1.1.1"/>
    </reaction>
</comment>
<comment type="function">
    <text evidence="4">Catalyzes the interconversion of L-alanine and D-alanine. May also act on other amino acids.</text>
</comment>
<feature type="binding site" evidence="4">
    <location>
        <position position="310"/>
    </location>
    <ligand>
        <name>substrate</name>
    </ligand>
</feature>
<dbReference type="Pfam" id="PF01168">
    <property type="entry name" value="Ala_racemase_N"/>
    <property type="match status" value="1"/>
</dbReference>
<dbReference type="SMART" id="SM01005">
    <property type="entry name" value="Ala_racemase_C"/>
    <property type="match status" value="1"/>
</dbReference>
<dbReference type="InterPro" id="IPR000821">
    <property type="entry name" value="Ala_racemase"/>
</dbReference>
<dbReference type="PANTHER" id="PTHR30511:SF0">
    <property type="entry name" value="ALANINE RACEMASE, CATABOLIC-RELATED"/>
    <property type="match status" value="1"/>
</dbReference>
<dbReference type="InterPro" id="IPR020622">
    <property type="entry name" value="Ala_racemase_pyridoxalP-BS"/>
</dbReference>
<evidence type="ECO:0000256" key="1">
    <source>
        <dbReference type="ARBA" id="ARBA00001933"/>
    </source>
</evidence>
<comment type="cofactor">
    <cofactor evidence="1 4">
        <name>pyridoxal 5'-phosphate</name>
        <dbReference type="ChEBI" id="CHEBI:597326"/>
    </cofactor>
</comment>
<dbReference type="Gene3D" id="3.20.20.10">
    <property type="entry name" value="Alanine racemase"/>
    <property type="match status" value="1"/>
</dbReference>
<dbReference type="EMBL" id="AP026966">
    <property type="protein sequence ID" value="BDT57757.1"/>
    <property type="molecule type" value="Genomic_DNA"/>
</dbReference>
<evidence type="ECO:0000259" key="5">
    <source>
        <dbReference type="SMART" id="SM01005"/>
    </source>
</evidence>
<dbReference type="SUPFAM" id="SSF51419">
    <property type="entry name" value="PLP-binding barrel"/>
    <property type="match status" value="1"/>
</dbReference>
<dbReference type="PANTHER" id="PTHR30511">
    <property type="entry name" value="ALANINE RACEMASE"/>
    <property type="match status" value="1"/>
</dbReference>
<keyword evidence="2 4" id="KW-0663">Pyridoxal phosphate</keyword>
<evidence type="ECO:0000256" key="4">
    <source>
        <dbReference type="HAMAP-Rule" id="MF_01201"/>
    </source>
</evidence>
<dbReference type="NCBIfam" id="TIGR00492">
    <property type="entry name" value="alr"/>
    <property type="match status" value="1"/>
</dbReference>
<dbReference type="Gene3D" id="2.40.37.10">
    <property type="entry name" value="Lyase, Ornithine Decarboxylase, Chain A, domain 1"/>
    <property type="match status" value="1"/>
</dbReference>
<dbReference type="EC" id="5.1.1.1" evidence="4"/>
<comment type="similarity">
    <text evidence="4">Belongs to the alanine racemase family.</text>
</comment>
<dbReference type="InterPro" id="IPR009006">
    <property type="entry name" value="Ala_racemase/Decarboxylase_C"/>
</dbReference>
<evidence type="ECO:0000256" key="3">
    <source>
        <dbReference type="ARBA" id="ARBA00023235"/>
    </source>
</evidence>
<organism evidence="6 7">
    <name type="scientific">Massilia varians</name>
    <dbReference type="NCBI Taxonomy" id="457921"/>
    <lineage>
        <taxon>Bacteria</taxon>
        <taxon>Pseudomonadati</taxon>
        <taxon>Pseudomonadota</taxon>
        <taxon>Betaproteobacteria</taxon>
        <taxon>Burkholderiales</taxon>
        <taxon>Oxalobacteraceae</taxon>
        <taxon>Telluria group</taxon>
        <taxon>Massilia</taxon>
    </lineage>
</organism>
<dbReference type="InterPro" id="IPR001608">
    <property type="entry name" value="Ala_racemase_N"/>
</dbReference>
<reference evidence="6" key="1">
    <citation type="submission" date="2022-11" db="EMBL/GenBank/DDBJ databases">
        <title>Isolation and characterization of PLA-degrading bacterium Massilia sp. from Antarctic soil.</title>
        <authorList>
            <person name="Sato K."/>
            <person name="Gomez-Fuentes C."/>
            <person name="Ahmad S.A."/>
            <person name="Zulkharnain A."/>
        </authorList>
    </citation>
    <scope>NUCLEOTIDE SEQUENCE</scope>
    <source>
        <strain evidence="6">N-3</strain>
    </source>
</reference>
<protein>
    <recommendedName>
        <fullName evidence="4">Alanine racemase</fullName>
        <ecNumber evidence="4">5.1.1.1</ecNumber>
    </recommendedName>
</protein>
<keyword evidence="7" id="KW-1185">Reference proteome</keyword>
<evidence type="ECO:0000313" key="7">
    <source>
        <dbReference type="Proteomes" id="UP001163336"/>
    </source>
</evidence>
<dbReference type="HAMAP" id="MF_01201">
    <property type="entry name" value="Ala_racemase"/>
    <property type="match status" value="1"/>
</dbReference>
<proteinExistence type="inferred from homology"/>
<comment type="pathway">
    <text evidence="4">Amino-acid biosynthesis; D-alanine biosynthesis; D-alanine from L-alanine: step 1/1.</text>
</comment>
<dbReference type="Proteomes" id="UP001163336">
    <property type="component" value="Chromosome"/>
</dbReference>
<feature type="domain" description="Alanine racemase C-terminal" evidence="5">
    <location>
        <begin position="241"/>
        <end position="367"/>
    </location>
</feature>
<evidence type="ECO:0000313" key="6">
    <source>
        <dbReference type="EMBL" id="BDT57757.1"/>
    </source>
</evidence>
<dbReference type="Pfam" id="PF00842">
    <property type="entry name" value="Ala_racemase_C"/>
    <property type="match status" value="1"/>
</dbReference>
<keyword evidence="3 4" id="KW-0413">Isomerase</keyword>
<feature type="active site" description="Proton acceptor; specific for D-alanine" evidence="4">
    <location>
        <position position="41"/>
    </location>
</feature>
<dbReference type="SUPFAM" id="SSF50621">
    <property type="entry name" value="Alanine racemase C-terminal domain-like"/>
    <property type="match status" value="1"/>
</dbReference>
<dbReference type="CDD" id="cd00430">
    <property type="entry name" value="PLPDE_III_AR"/>
    <property type="match status" value="1"/>
</dbReference>
<accession>A0ABM8C3L8</accession>
<dbReference type="PROSITE" id="PS00395">
    <property type="entry name" value="ALANINE_RACEMASE"/>
    <property type="match status" value="1"/>
</dbReference>